<sequence length="118" mass="12826">MSSVKDSPDPGDQPNPARQAMAANAYLTQAESIVKVLQKMIAKRPVYIDPSLYICGHVVQMTMAVPTITVSSPKATSGSPMTRAVTTPIERNIQKLMVSSSRLTITTRSATCAYQNRR</sequence>
<protein>
    <submittedName>
        <fullName evidence="1">Uncharacterized protein</fullName>
    </submittedName>
</protein>
<gene>
    <name evidence="1" type="ORF">J7337_000292</name>
</gene>
<reference evidence="1" key="1">
    <citation type="journal article" date="2021" name="Mol. Plant Microbe Interact.">
        <title>Telomere to telomere genome assembly of Fusarium musae F31, causal agent of crown rot disease of banana.</title>
        <authorList>
            <person name="Degradi L."/>
            <person name="Tava V."/>
            <person name="Kunova A."/>
            <person name="Cortesi P."/>
            <person name="Saracchi M."/>
            <person name="Pasquali M."/>
        </authorList>
    </citation>
    <scope>NUCLEOTIDE SEQUENCE</scope>
    <source>
        <strain evidence="1">F31</strain>
    </source>
</reference>
<accession>A0A9P8DR21</accession>
<dbReference type="EMBL" id="JAHBCI010000001">
    <property type="protein sequence ID" value="KAG9506754.1"/>
    <property type="molecule type" value="Genomic_DNA"/>
</dbReference>
<keyword evidence="2" id="KW-1185">Reference proteome</keyword>
<name>A0A9P8DR21_9HYPO</name>
<dbReference type="RefSeq" id="XP_044685753.1">
    <property type="nucleotide sequence ID" value="XM_044818051.1"/>
</dbReference>
<dbReference type="GeneID" id="68308149"/>
<comment type="caution">
    <text evidence="1">The sequence shown here is derived from an EMBL/GenBank/DDBJ whole genome shotgun (WGS) entry which is preliminary data.</text>
</comment>
<dbReference type="KEGG" id="fmu:J7337_000292"/>
<evidence type="ECO:0000313" key="2">
    <source>
        <dbReference type="Proteomes" id="UP000827133"/>
    </source>
</evidence>
<dbReference type="AlphaFoldDB" id="A0A9P8DR21"/>
<dbReference type="Proteomes" id="UP000827133">
    <property type="component" value="Unassembled WGS sequence"/>
</dbReference>
<proteinExistence type="predicted"/>
<organism evidence="1 2">
    <name type="scientific">Fusarium musae</name>
    <dbReference type="NCBI Taxonomy" id="1042133"/>
    <lineage>
        <taxon>Eukaryota</taxon>
        <taxon>Fungi</taxon>
        <taxon>Dikarya</taxon>
        <taxon>Ascomycota</taxon>
        <taxon>Pezizomycotina</taxon>
        <taxon>Sordariomycetes</taxon>
        <taxon>Hypocreomycetidae</taxon>
        <taxon>Hypocreales</taxon>
        <taxon>Nectriaceae</taxon>
        <taxon>Fusarium</taxon>
    </lineage>
</organism>
<evidence type="ECO:0000313" key="1">
    <source>
        <dbReference type="EMBL" id="KAG9506754.1"/>
    </source>
</evidence>